<dbReference type="Proteomes" id="UP001154095">
    <property type="component" value="Chromosome"/>
</dbReference>
<keyword evidence="3" id="KW-1185">Reference proteome</keyword>
<evidence type="ECO:0008006" key="5">
    <source>
        <dbReference type="Google" id="ProtNLM"/>
    </source>
</evidence>
<gene>
    <name evidence="2" type="ORF">ERYAMS2_01616</name>
    <name evidence="1" type="ORF">ERYAMS_01321</name>
</gene>
<evidence type="ECO:0000313" key="2">
    <source>
        <dbReference type="EMBL" id="CAH2763216.1"/>
    </source>
</evidence>
<reference evidence="2" key="1">
    <citation type="submission" date="2022-04" db="EMBL/GenBank/DDBJ databases">
        <authorList>
            <person name="Forde T."/>
        </authorList>
    </citation>
    <scope>NUCLEOTIDE SEQUENCE</scope>
    <source>
        <strain evidence="2">A18Y016a</strain>
        <strain evidence="1">A18Y020d</strain>
    </source>
</reference>
<evidence type="ECO:0000313" key="1">
    <source>
        <dbReference type="EMBL" id="CAH2763181.1"/>
    </source>
</evidence>
<evidence type="ECO:0000313" key="4">
    <source>
        <dbReference type="Proteomes" id="UP001154111"/>
    </source>
</evidence>
<name>A0AAU9VMH9_9FIRM</name>
<sequence length="705" mass="80144">MNIEIESSGRNTLTGEALLRIIQNDSMPWIDLLVRESIQNSLDARSGNTKSVLVDFTVGDFVTNSLSKHLEGIEKALNERFGFTTKKFLSVRDYNTEGLTGPMSQNELTDGMDEGNLISLVYDIMKAQNKEGAGGSWGLGKTTYYRLGIGLVIYYSRIRVSDGFFEERLAINMVEDETSSTSIIPGYKESKRLGIAWWGKEISENTTVPVTDRDEIHDFLKIFGMKPYINDETGTAIIIPFVEPKNLLTQNLQGINSEVTSEVAKRPRNLPYWTSSIEEYLEISIQRWYASRLNNKQYDGCYLEASINGCMLVDELILPLFMIQRDLYNYASGVKKPSLVMSNQIKYYKEEIKVNHYLVDPICGTVSFVKVTGRDLGQGIPDNNPNIYLLTNTLNDDSPLNSPMLMYTRKPGMIVSYETSGDWVRKIDATNDDEYVIGYFVLNSKNKFRQEYINQGLPNSLEEYVRMSEEADHTSWGDKSYGTISPEISRKIKSHVSKKIGKVLNTESVVILEDRNSVFSKQFGEKLLPSSMFGKKASAPKKIIKVPNAVKSKKRNPQFNINEEGIQYREDGIRIPFEIDTLETVRSFTVKIATIRESGILEAIEYEKITNDQFPLEILETEMIYKDSRISREEEIYVPKGFKESNTERYRISEILSDYDKSYGLLLETSVPSRIQIRGSVLVHTSDFNIVPILQFTCVKVGGDK</sequence>
<protein>
    <recommendedName>
        <fullName evidence="5">ATP-binding protein</fullName>
    </recommendedName>
</protein>
<dbReference type="AlphaFoldDB" id="A0AAU9VMH9"/>
<evidence type="ECO:0000313" key="3">
    <source>
        <dbReference type="Proteomes" id="UP001154095"/>
    </source>
</evidence>
<dbReference type="EMBL" id="OW659496">
    <property type="protein sequence ID" value="CAH2763181.1"/>
    <property type="molecule type" value="Genomic_DNA"/>
</dbReference>
<dbReference type="RefSeq" id="WP_238000560.1">
    <property type="nucleotide sequence ID" value="NZ_OW659477.1"/>
</dbReference>
<dbReference type="EMBL" id="OW659477">
    <property type="protein sequence ID" value="CAH2763216.1"/>
    <property type="molecule type" value="Genomic_DNA"/>
</dbReference>
<proteinExistence type="predicted"/>
<organism evidence="2 4">
    <name type="scientific">Erysipelothrix amsterdamensis</name>
    <dbReference type="NCBI Taxonomy" id="2929157"/>
    <lineage>
        <taxon>Bacteria</taxon>
        <taxon>Bacillati</taxon>
        <taxon>Bacillota</taxon>
        <taxon>Erysipelotrichia</taxon>
        <taxon>Erysipelotrichales</taxon>
        <taxon>Erysipelotrichaceae</taxon>
        <taxon>Erysipelothrix</taxon>
    </lineage>
</organism>
<accession>A0AAU9VMH9</accession>
<dbReference type="Proteomes" id="UP001154111">
    <property type="component" value="Chromosome"/>
</dbReference>